<dbReference type="Proteomes" id="UP000887577">
    <property type="component" value="Unplaced"/>
</dbReference>
<sequence>MLLISIIIALFATLALCAFVDTVMFGNYTEAVRPLNANEMFRRRNWQEYMRRRQEETERYVADGYDQHIGNGFLIDDDDVDYENYVIALGRLAQLHRR</sequence>
<feature type="chain" id="PRO_5036903267" evidence="1">
    <location>
        <begin position="18"/>
        <end position="98"/>
    </location>
</feature>
<evidence type="ECO:0000313" key="3">
    <source>
        <dbReference type="WBParaSite" id="PSU_v2.g3692.t1"/>
    </source>
</evidence>
<evidence type="ECO:0000313" key="2">
    <source>
        <dbReference type="Proteomes" id="UP000887577"/>
    </source>
</evidence>
<name>A0A914Z088_9BILA</name>
<evidence type="ECO:0000256" key="1">
    <source>
        <dbReference type="SAM" id="SignalP"/>
    </source>
</evidence>
<dbReference type="AlphaFoldDB" id="A0A914Z088"/>
<proteinExistence type="predicted"/>
<keyword evidence="1" id="KW-0732">Signal</keyword>
<reference evidence="3" key="1">
    <citation type="submission" date="2022-11" db="UniProtKB">
        <authorList>
            <consortium name="WormBaseParasite"/>
        </authorList>
    </citation>
    <scope>IDENTIFICATION</scope>
</reference>
<dbReference type="WBParaSite" id="PSU_v2.g3692.t1">
    <property type="protein sequence ID" value="PSU_v2.g3692.t1"/>
    <property type="gene ID" value="PSU_v2.g3692"/>
</dbReference>
<organism evidence="2 3">
    <name type="scientific">Panagrolaimus superbus</name>
    <dbReference type="NCBI Taxonomy" id="310955"/>
    <lineage>
        <taxon>Eukaryota</taxon>
        <taxon>Metazoa</taxon>
        <taxon>Ecdysozoa</taxon>
        <taxon>Nematoda</taxon>
        <taxon>Chromadorea</taxon>
        <taxon>Rhabditida</taxon>
        <taxon>Tylenchina</taxon>
        <taxon>Panagrolaimomorpha</taxon>
        <taxon>Panagrolaimoidea</taxon>
        <taxon>Panagrolaimidae</taxon>
        <taxon>Panagrolaimus</taxon>
    </lineage>
</organism>
<protein>
    <submittedName>
        <fullName evidence="3">Uncharacterized protein</fullName>
    </submittedName>
</protein>
<feature type="signal peptide" evidence="1">
    <location>
        <begin position="1"/>
        <end position="17"/>
    </location>
</feature>
<keyword evidence="2" id="KW-1185">Reference proteome</keyword>
<accession>A0A914Z088</accession>